<feature type="compositionally biased region" description="Basic and acidic residues" evidence="1">
    <location>
        <begin position="81"/>
        <end position="99"/>
    </location>
</feature>
<feature type="region of interest" description="Disordered" evidence="1">
    <location>
        <begin position="933"/>
        <end position="956"/>
    </location>
</feature>
<feature type="compositionally biased region" description="Polar residues" evidence="1">
    <location>
        <begin position="594"/>
        <end position="617"/>
    </location>
</feature>
<feature type="compositionally biased region" description="Low complexity" evidence="1">
    <location>
        <begin position="1"/>
        <end position="20"/>
    </location>
</feature>
<sequence length="1171" mass="128838">MRDTTLSTSPDPISIISDFSPVKRQMTRSPLRPIRGNSTSPRKSVALDAQDADGRSPWRIKVTVEAEPFEGSRSSINRQLLHSDKSITVPVKDKDDSHSARPQRRTRKPSIGPSESPIPDRIRSTQPRRRPTPARNTQNAPQAIAPIQMSSTVVPRRRTRRFVNASTADNTAPSENSTKCMGPGHDSHEPQNHHTGKLGRLVDSDYPHFPDDEPQHDDDFGTEAPGDATTFENEEFSMISVESLNSHHSHHSNSPNVTDHTYPEHPQARVNTSISYMPSSPPILRYSTITPQITQTPQQPPGPPQSMPHHPSVLTPLRESVLRSGRVLQDIVRSPENERSSAHRSVGSAGLSSGFCADRDSLLREPLRRSMGVGGNLRQGEFATSNANDKSDSLGIHYPNINRSCIDHRLPTPEDCDHEKSASTVSSGPPIYPKISEELLHYSPKNSKKAFALIGRTPDTPFQQTFPMMKVQSPKHANSVISISSEMSENLDIEELDEDEEGPIIQSILSEASGISQHTDVNRFAPSEVADDIWQEQATRGESESVNDLTSQYDTGSSHGRLVAPRRSKLPRTWRRASGSHFHNSDSPRPEMAQQRQVSASNSSGQSEGVVTPPSTGSEDEPDAEDDAERESREPEYELAQPHSLEQEEGQVSCSLSTAVTADVDDTGVFWQSNLPKVLGQRQKQTRDYSVISELQPISSPVHQPREDDTDSAMSNGNEDIRKQLSQATKQRSPYPHKTSPAFKSALRKTALRSNEPRSSPISKDTNTTASLANISEDEMGDADQSLVSDQGEDGTEVTYEDVDEPEEITEQTFDESTAGDIRQLRAEMAAHNQRQSPSVHDSVIHDESLRPESSWLESTNLHASRSYVEDLNLASPTKIAVKFNDSSALERSLREHTRQCPLVSNINTSILSPQKKKYSSLFQDDAPLGAHDVSESALNDNSSISTKPSQPRSGLMSKMANSFWSAVGSSAPPTPKPAVVLDPSSPAEESSLTSVQSFLPVVRASTSVPGAPTITDLTLRLRRKYGLLNPSHPFTLAHARTLHRLYLSTVQHPNRTLVPFSAPVPPATAHLLSLPSKPNKTHVHVAACFMSLLVPNAERERLEAQGGWGDERATKDRGWDARGRHGTWFAFTGDGKDDKAARAMRGDIELAYVSEVLMEIVKKEALIAKK</sequence>
<reference evidence="2" key="1">
    <citation type="journal article" date="2020" name="Stud. Mycol.">
        <title>101 Dothideomycetes genomes: a test case for predicting lifestyles and emergence of pathogens.</title>
        <authorList>
            <person name="Haridas S."/>
            <person name="Albert R."/>
            <person name="Binder M."/>
            <person name="Bloem J."/>
            <person name="Labutti K."/>
            <person name="Salamov A."/>
            <person name="Andreopoulos B."/>
            <person name="Baker S."/>
            <person name="Barry K."/>
            <person name="Bills G."/>
            <person name="Bluhm B."/>
            <person name="Cannon C."/>
            <person name="Castanera R."/>
            <person name="Culley D."/>
            <person name="Daum C."/>
            <person name="Ezra D."/>
            <person name="Gonzalez J."/>
            <person name="Henrissat B."/>
            <person name="Kuo A."/>
            <person name="Liang C."/>
            <person name="Lipzen A."/>
            <person name="Lutzoni F."/>
            <person name="Magnuson J."/>
            <person name="Mondo S."/>
            <person name="Nolan M."/>
            <person name="Ohm R."/>
            <person name="Pangilinan J."/>
            <person name="Park H.-J."/>
            <person name="Ramirez L."/>
            <person name="Alfaro M."/>
            <person name="Sun H."/>
            <person name="Tritt A."/>
            <person name="Yoshinaga Y."/>
            <person name="Zwiers L.-H."/>
            <person name="Turgeon B."/>
            <person name="Goodwin S."/>
            <person name="Spatafora J."/>
            <person name="Crous P."/>
            <person name="Grigoriev I."/>
        </authorList>
    </citation>
    <scope>NUCLEOTIDE SEQUENCE</scope>
    <source>
        <strain evidence="2">CBS 260.36</strain>
    </source>
</reference>
<name>A0A9P4IVK7_9PEZI</name>
<proteinExistence type="predicted"/>
<feature type="region of interest" description="Disordered" evidence="1">
    <location>
        <begin position="243"/>
        <end position="264"/>
    </location>
</feature>
<feature type="region of interest" description="Disordered" evidence="1">
    <location>
        <begin position="1"/>
        <end position="228"/>
    </location>
</feature>
<protein>
    <submittedName>
        <fullName evidence="2">Uncharacterized protein</fullName>
    </submittedName>
</protein>
<dbReference type="AlphaFoldDB" id="A0A9P4IVK7"/>
<feature type="compositionally biased region" description="Polar residues" evidence="1">
    <location>
        <begin position="712"/>
        <end position="732"/>
    </location>
</feature>
<accession>A0A9P4IVK7</accession>
<dbReference type="Proteomes" id="UP000799439">
    <property type="component" value="Unassembled WGS sequence"/>
</dbReference>
<feature type="compositionally biased region" description="Polar residues" evidence="1">
    <location>
        <begin position="757"/>
        <end position="774"/>
    </location>
</feature>
<feature type="compositionally biased region" description="Acidic residues" evidence="1">
    <location>
        <begin position="791"/>
        <end position="814"/>
    </location>
</feature>
<feature type="compositionally biased region" description="Polar residues" evidence="1">
    <location>
        <begin position="538"/>
        <end position="558"/>
    </location>
</feature>
<feature type="region of interest" description="Disordered" evidence="1">
    <location>
        <begin position="693"/>
        <end position="819"/>
    </location>
</feature>
<feature type="region of interest" description="Disordered" evidence="1">
    <location>
        <begin position="293"/>
        <end position="312"/>
    </location>
</feature>
<gene>
    <name evidence="2" type="ORF">K461DRAFT_281627</name>
</gene>
<keyword evidence="3" id="KW-1185">Reference proteome</keyword>
<evidence type="ECO:0000313" key="2">
    <source>
        <dbReference type="EMBL" id="KAF2149271.1"/>
    </source>
</evidence>
<dbReference type="EMBL" id="ML996091">
    <property type="protein sequence ID" value="KAF2149271.1"/>
    <property type="molecule type" value="Genomic_DNA"/>
</dbReference>
<feature type="region of interest" description="Disordered" evidence="1">
    <location>
        <begin position="538"/>
        <end position="654"/>
    </location>
</feature>
<feature type="compositionally biased region" description="Polar residues" evidence="1">
    <location>
        <begin position="937"/>
        <end position="953"/>
    </location>
</feature>
<feature type="compositionally biased region" description="Basic residues" evidence="1">
    <location>
        <begin position="564"/>
        <end position="575"/>
    </location>
</feature>
<feature type="compositionally biased region" description="Basic and acidic residues" evidence="1">
    <location>
        <begin position="200"/>
        <end position="219"/>
    </location>
</feature>
<feature type="compositionally biased region" description="Polar residues" evidence="1">
    <location>
        <begin position="164"/>
        <end position="179"/>
    </location>
</feature>
<evidence type="ECO:0000256" key="1">
    <source>
        <dbReference type="SAM" id="MobiDB-lite"/>
    </source>
</evidence>
<feature type="compositionally biased region" description="Acidic residues" evidence="1">
    <location>
        <begin position="618"/>
        <end position="629"/>
    </location>
</feature>
<evidence type="ECO:0000313" key="3">
    <source>
        <dbReference type="Proteomes" id="UP000799439"/>
    </source>
</evidence>
<feature type="region of interest" description="Disordered" evidence="1">
    <location>
        <begin position="332"/>
        <end position="351"/>
    </location>
</feature>
<organism evidence="2 3">
    <name type="scientific">Myriangium duriaei CBS 260.36</name>
    <dbReference type="NCBI Taxonomy" id="1168546"/>
    <lineage>
        <taxon>Eukaryota</taxon>
        <taxon>Fungi</taxon>
        <taxon>Dikarya</taxon>
        <taxon>Ascomycota</taxon>
        <taxon>Pezizomycotina</taxon>
        <taxon>Dothideomycetes</taxon>
        <taxon>Dothideomycetidae</taxon>
        <taxon>Myriangiales</taxon>
        <taxon>Myriangiaceae</taxon>
        <taxon>Myriangium</taxon>
    </lineage>
</organism>
<comment type="caution">
    <text evidence="2">The sequence shown here is derived from an EMBL/GenBank/DDBJ whole genome shotgun (WGS) entry which is preliminary data.</text>
</comment>
<dbReference type="OrthoDB" id="3946221at2759"/>